<dbReference type="InterPro" id="IPR016119">
    <property type="entry name" value="Br/Cl_peroxidase_C"/>
</dbReference>
<evidence type="ECO:0000313" key="2">
    <source>
        <dbReference type="EMBL" id="ETX16265.1"/>
    </source>
</evidence>
<dbReference type="STRING" id="1449350.OCH239_08770"/>
<accession>X7EK54</accession>
<dbReference type="RefSeq" id="WP_037258918.1">
    <property type="nucleotide sequence ID" value="NZ_JALZ01000002.1"/>
</dbReference>
<sequence length="422" mass="44011">MFKTECHDLHPFQIIPGGQGLAPSLARPMAARTAPPQAPEPSPEARARAADMVALYALSLLRETPFDTLARSDRATIAPGLPSLDHAALRAEVAHAVESELPTTGDLFARITGGPAHRLSSLWGASAPDREVANGGTLPPPSDDAPISQWLRWCRHRHGAALALPGRPRAALPASAADLARRVAQRGVLQPVIVAALARFSQGATPRIGPPQLVLRLLSELSERIAARAARSSSPAGPRPGLLAGELALLASGESASSMPDGAMATGVLTELTRRVPRLLAQLVAVNDARPFGGTVVRRDGERCTGWCPVVLARNLCMPPLLTASGPMHPGTLRTAPFQAAALAAALRTWLPHDEEAGAELDRLVRDVALATAAPGGLWPHEIAQQVETGADVGRRAALEALIGLDAEAGPDALPQVALSSV</sequence>
<organism evidence="2 3">
    <name type="scientific">Roseivivax halodurans JCM 10272</name>
    <dbReference type="NCBI Taxonomy" id="1449350"/>
    <lineage>
        <taxon>Bacteria</taxon>
        <taxon>Pseudomonadati</taxon>
        <taxon>Pseudomonadota</taxon>
        <taxon>Alphaproteobacteria</taxon>
        <taxon>Rhodobacterales</taxon>
        <taxon>Roseobacteraceae</taxon>
        <taxon>Roseivivax</taxon>
    </lineage>
</organism>
<comment type="caution">
    <text evidence="2">The sequence shown here is derived from an EMBL/GenBank/DDBJ whole genome shotgun (WGS) entry which is preliminary data.</text>
</comment>
<dbReference type="EMBL" id="JALZ01000002">
    <property type="protein sequence ID" value="ETX16265.1"/>
    <property type="molecule type" value="Genomic_DNA"/>
</dbReference>
<dbReference type="Proteomes" id="UP000022447">
    <property type="component" value="Unassembled WGS sequence"/>
</dbReference>
<proteinExistence type="predicted"/>
<keyword evidence="3" id="KW-1185">Reference proteome</keyword>
<name>X7EK54_9RHOB</name>
<feature type="region of interest" description="Disordered" evidence="1">
    <location>
        <begin position="23"/>
        <end position="46"/>
    </location>
</feature>
<dbReference type="AlphaFoldDB" id="X7EK54"/>
<evidence type="ECO:0000256" key="1">
    <source>
        <dbReference type="SAM" id="MobiDB-lite"/>
    </source>
</evidence>
<dbReference type="GO" id="GO:0004601">
    <property type="term" value="F:peroxidase activity"/>
    <property type="evidence" value="ECO:0007669"/>
    <property type="project" value="InterPro"/>
</dbReference>
<dbReference type="Gene3D" id="1.10.606.10">
    <property type="entry name" value="Vanadium-containing Chloroperoxidase, domain 2"/>
    <property type="match status" value="1"/>
</dbReference>
<gene>
    <name evidence="2" type="ORF">OCH239_08770</name>
</gene>
<protein>
    <submittedName>
        <fullName evidence="2">Uncharacterized protein</fullName>
    </submittedName>
</protein>
<reference evidence="2 3" key="1">
    <citation type="submission" date="2014-01" db="EMBL/GenBank/DDBJ databases">
        <title>Roseivivax halodurans JCM 10272 Genome Sequencing.</title>
        <authorList>
            <person name="Lai Q."/>
            <person name="Li G."/>
            <person name="Shao Z."/>
        </authorList>
    </citation>
    <scope>NUCLEOTIDE SEQUENCE [LARGE SCALE GENOMIC DNA]</scope>
    <source>
        <strain evidence="2 3">JCM 10272</strain>
    </source>
</reference>
<dbReference type="OrthoDB" id="7820590at2"/>
<evidence type="ECO:0000313" key="3">
    <source>
        <dbReference type="Proteomes" id="UP000022447"/>
    </source>
</evidence>
<dbReference type="eggNOG" id="ENOG502ZBA2">
    <property type="taxonomic scope" value="Bacteria"/>
</dbReference>